<organism evidence="3 4">
    <name type="scientific">Colocasia esculenta</name>
    <name type="common">Wild taro</name>
    <name type="synonym">Arum esculentum</name>
    <dbReference type="NCBI Taxonomy" id="4460"/>
    <lineage>
        <taxon>Eukaryota</taxon>
        <taxon>Viridiplantae</taxon>
        <taxon>Streptophyta</taxon>
        <taxon>Embryophyta</taxon>
        <taxon>Tracheophyta</taxon>
        <taxon>Spermatophyta</taxon>
        <taxon>Magnoliopsida</taxon>
        <taxon>Liliopsida</taxon>
        <taxon>Araceae</taxon>
        <taxon>Aroideae</taxon>
        <taxon>Colocasieae</taxon>
        <taxon>Colocasia</taxon>
    </lineage>
</organism>
<evidence type="ECO:0000313" key="4">
    <source>
        <dbReference type="Proteomes" id="UP000652761"/>
    </source>
</evidence>
<sequence length="186" mass="20352">MVAKGRRVPMENAGAAARFLQRQWKLWYLVGLAIFTSICEYSLGTVTQMVVGQVGTLELAAVSVENSVIAGFSFGVMERTSETRIVIVNNCNESMWPAGLSIAGTPPLCTGWRERTPSSEQQERESDNLESTARPGESRGGRRRNAPSAVATAPGRSGPLLMPSKAKIEEFFAAAEKQEWQRFAQK</sequence>
<dbReference type="OrthoDB" id="2126698at2759"/>
<evidence type="ECO:0000256" key="1">
    <source>
        <dbReference type="SAM" id="MobiDB-lite"/>
    </source>
</evidence>
<protein>
    <submittedName>
        <fullName evidence="3">Uncharacterized protein</fullName>
    </submittedName>
</protein>
<dbReference type="EMBL" id="NMUH01000361">
    <property type="protein sequence ID" value="MQL77687.1"/>
    <property type="molecule type" value="Genomic_DNA"/>
</dbReference>
<reference evidence="3" key="1">
    <citation type="submission" date="2017-07" db="EMBL/GenBank/DDBJ databases">
        <title>Taro Niue Genome Assembly and Annotation.</title>
        <authorList>
            <person name="Atibalentja N."/>
            <person name="Keating K."/>
            <person name="Fields C.J."/>
        </authorList>
    </citation>
    <scope>NUCLEOTIDE SEQUENCE</scope>
    <source>
        <strain evidence="3">Niue_2</strain>
        <tissue evidence="3">Leaf</tissue>
    </source>
</reference>
<comment type="caution">
    <text evidence="3">The sequence shown here is derived from an EMBL/GenBank/DDBJ whole genome shotgun (WGS) entry which is preliminary data.</text>
</comment>
<keyword evidence="2" id="KW-1133">Transmembrane helix</keyword>
<keyword evidence="4" id="KW-1185">Reference proteome</keyword>
<feature type="region of interest" description="Disordered" evidence="1">
    <location>
        <begin position="112"/>
        <end position="162"/>
    </location>
</feature>
<gene>
    <name evidence="3" type="ORF">Taro_010095</name>
</gene>
<dbReference type="Proteomes" id="UP000652761">
    <property type="component" value="Unassembled WGS sequence"/>
</dbReference>
<feature type="compositionally biased region" description="Basic and acidic residues" evidence="1">
    <location>
        <begin position="112"/>
        <end position="127"/>
    </location>
</feature>
<evidence type="ECO:0000313" key="3">
    <source>
        <dbReference type="EMBL" id="MQL77687.1"/>
    </source>
</evidence>
<feature type="transmembrane region" description="Helical" evidence="2">
    <location>
        <begin position="26"/>
        <end position="44"/>
    </location>
</feature>
<keyword evidence="2" id="KW-0472">Membrane</keyword>
<dbReference type="AlphaFoldDB" id="A0A843U6Q0"/>
<name>A0A843U6Q0_COLES</name>
<keyword evidence="2" id="KW-0812">Transmembrane</keyword>
<proteinExistence type="predicted"/>
<evidence type="ECO:0000256" key="2">
    <source>
        <dbReference type="SAM" id="Phobius"/>
    </source>
</evidence>
<accession>A0A843U6Q0</accession>